<evidence type="ECO:0000313" key="1">
    <source>
        <dbReference type="EMBL" id="RAH40213.1"/>
    </source>
</evidence>
<protein>
    <submittedName>
        <fullName evidence="1">Uncharacterized protein</fullName>
    </submittedName>
</protein>
<gene>
    <name evidence="1" type="ORF">BO95DRAFT_486392</name>
</gene>
<dbReference type="Proteomes" id="UP000249057">
    <property type="component" value="Unassembled WGS sequence"/>
</dbReference>
<proteinExistence type="predicted"/>
<evidence type="ECO:0000313" key="2">
    <source>
        <dbReference type="Proteomes" id="UP000249057"/>
    </source>
</evidence>
<sequence length="166" mass="18205">MAVILHPSPKSRKGIVNRPAPSQHARTCVVVSRYPPPCYRYQHSTRGTTDYTRSLGPLGTIHGSDLSHQATSIVTGRKLQPQPLIASASKMTLDSGFTQAVICQLRSHREGCVRILVDRLGDRREENLLPSTTSSGILQRVSVRMTTLGMVAQRRGMLCMLASVGR</sequence>
<accession>A0ACD1FT72</accession>
<keyword evidence="2" id="KW-1185">Reference proteome</keyword>
<dbReference type="EMBL" id="KZ825416">
    <property type="protein sequence ID" value="RAH40213.1"/>
    <property type="molecule type" value="Genomic_DNA"/>
</dbReference>
<reference evidence="1" key="1">
    <citation type="submission" date="2018-02" db="EMBL/GenBank/DDBJ databases">
        <title>The genomes of Aspergillus section Nigri reveals drivers in fungal speciation.</title>
        <authorList>
            <consortium name="DOE Joint Genome Institute"/>
            <person name="Vesth T.C."/>
            <person name="Nybo J."/>
            <person name="Theobald S."/>
            <person name="Brandl J."/>
            <person name="Frisvad J.C."/>
            <person name="Nielsen K.F."/>
            <person name="Lyhne E.K."/>
            <person name="Kogle M.E."/>
            <person name="Kuo A."/>
            <person name="Riley R."/>
            <person name="Clum A."/>
            <person name="Nolan M."/>
            <person name="Lipzen A."/>
            <person name="Salamov A."/>
            <person name="Henrissat B."/>
            <person name="Wiebenga A."/>
            <person name="De vries R.P."/>
            <person name="Grigoriev I.V."/>
            <person name="Mortensen U.H."/>
            <person name="Andersen M.R."/>
            <person name="Baker S.E."/>
        </authorList>
    </citation>
    <scope>NUCLEOTIDE SEQUENCE</scope>
    <source>
        <strain evidence="1">CBS 621.78</strain>
    </source>
</reference>
<organism evidence="1 2">
    <name type="scientific">Aspergillus brunneoviolaceus CBS 621.78</name>
    <dbReference type="NCBI Taxonomy" id="1450534"/>
    <lineage>
        <taxon>Eukaryota</taxon>
        <taxon>Fungi</taxon>
        <taxon>Dikarya</taxon>
        <taxon>Ascomycota</taxon>
        <taxon>Pezizomycotina</taxon>
        <taxon>Eurotiomycetes</taxon>
        <taxon>Eurotiomycetidae</taxon>
        <taxon>Eurotiales</taxon>
        <taxon>Aspergillaceae</taxon>
        <taxon>Aspergillus</taxon>
        <taxon>Aspergillus subgen. Circumdati</taxon>
    </lineage>
</organism>
<name>A0ACD1FT72_9EURO</name>